<accession>A0AAJ2DF21</accession>
<dbReference type="AlphaFoldDB" id="A0AAJ2DF21"/>
<dbReference type="Pfam" id="PF13289">
    <property type="entry name" value="SIR2_2"/>
    <property type="match status" value="1"/>
</dbReference>
<dbReference type="EMBL" id="JAVIGA010000051">
    <property type="protein sequence ID" value="MDQ9130090.1"/>
    <property type="molecule type" value="Genomic_DNA"/>
</dbReference>
<evidence type="ECO:0000313" key="1">
    <source>
        <dbReference type="EMBL" id="MDQ9130090.1"/>
    </source>
</evidence>
<reference evidence="1" key="1">
    <citation type="submission" date="2023-08" db="EMBL/GenBank/DDBJ databases">
        <title>The Comparative Genomic Analysis of Yersiniaceae from Polar Regions.</title>
        <authorList>
            <person name="Goncharov A."/>
            <person name="Aslanov B."/>
            <person name="Kolodzhieva V."/>
            <person name="Azarov D."/>
            <person name="Mochov A."/>
            <person name="Lebedeva E."/>
        </authorList>
    </citation>
    <scope>NUCLEOTIDE SEQUENCE</scope>
    <source>
        <strain evidence="1">Vf</strain>
    </source>
</reference>
<dbReference type="InterPro" id="IPR029035">
    <property type="entry name" value="DHS-like_NAD/FAD-binding_dom"/>
</dbReference>
<dbReference type="Proteomes" id="UP001224622">
    <property type="component" value="Unassembled WGS sequence"/>
</dbReference>
<dbReference type="RefSeq" id="WP_309048608.1">
    <property type="nucleotide sequence ID" value="NZ_JAVIGA010000051.1"/>
</dbReference>
<comment type="caution">
    <text evidence="1">The sequence shown here is derived from an EMBL/GenBank/DDBJ whole genome shotgun (WGS) entry which is preliminary data.</text>
</comment>
<dbReference type="SUPFAM" id="SSF52467">
    <property type="entry name" value="DHS-like NAD/FAD-binding domain"/>
    <property type="match status" value="1"/>
</dbReference>
<name>A0AAJ2DF21_SERFO</name>
<protein>
    <submittedName>
        <fullName evidence="1">SIR2 family protein</fullName>
    </submittedName>
</protein>
<gene>
    <name evidence="1" type="ORF">RDT67_27170</name>
</gene>
<sequence>MIIWPESLISDIARRKCILFLGAGISMNSKSADGSKSPPSWKAFLETCIAGQPNVAQIKKLIGNEDYLTACEMIKLKLPKGQFDLHIKGAFLTPKFKHAPIHESLFKLDCRIVVTPNFDRIYETYATKETVGTIIVKNYCDNDIVTDIKGDGRVIIKIHGTVDDTKKLIFSRSDYARARSESRDFYELLNALSLTHTFLFIGCGVNDPDIRLLLEDSFFKHDATKPHFMVTSDKGIHKEMKPIVENTLNLNILQYNTSKGSHVELTKSLDELVHLVEEHRQGIKETMNW</sequence>
<proteinExistence type="predicted"/>
<organism evidence="1 2">
    <name type="scientific">Serratia fonticola</name>
    <dbReference type="NCBI Taxonomy" id="47917"/>
    <lineage>
        <taxon>Bacteria</taxon>
        <taxon>Pseudomonadati</taxon>
        <taxon>Pseudomonadota</taxon>
        <taxon>Gammaproteobacteria</taxon>
        <taxon>Enterobacterales</taxon>
        <taxon>Yersiniaceae</taxon>
        <taxon>Serratia</taxon>
    </lineage>
</organism>
<evidence type="ECO:0000313" key="2">
    <source>
        <dbReference type="Proteomes" id="UP001224622"/>
    </source>
</evidence>